<sequence>MIDYAESCTQMTEVRTSVDINASIEEVFAAFTDWAAQGEWMVGTTVEVTKGDGRSVGSELSAFTGMHLGFKIGFLDTMTITAWEAPYRVDVLHTGRVVKGTGVMEVVALAGGQSRFLWSEDLDLPLGALGRLGWPLVRPAFIAGVKHSLKQLGRYIEQQIEQKG</sequence>
<accession>A0A6J7GM80</accession>
<dbReference type="InterPro" id="IPR019587">
    <property type="entry name" value="Polyketide_cyclase/dehydratase"/>
</dbReference>
<evidence type="ECO:0000313" key="2">
    <source>
        <dbReference type="EMBL" id="CAB5035108.1"/>
    </source>
</evidence>
<proteinExistence type="predicted"/>
<organism evidence="1">
    <name type="scientific">freshwater metagenome</name>
    <dbReference type="NCBI Taxonomy" id="449393"/>
    <lineage>
        <taxon>unclassified sequences</taxon>
        <taxon>metagenomes</taxon>
        <taxon>ecological metagenomes</taxon>
    </lineage>
</organism>
<dbReference type="InterPro" id="IPR023393">
    <property type="entry name" value="START-like_dom_sf"/>
</dbReference>
<evidence type="ECO:0000313" key="1">
    <source>
        <dbReference type="EMBL" id="CAB4905283.1"/>
    </source>
</evidence>
<dbReference type="EMBL" id="CAFBMC010000071">
    <property type="protein sequence ID" value="CAB4905283.1"/>
    <property type="molecule type" value="Genomic_DNA"/>
</dbReference>
<dbReference type="EMBL" id="CAFBPZ010000009">
    <property type="protein sequence ID" value="CAB5035108.1"/>
    <property type="molecule type" value="Genomic_DNA"/>
</dbReference>
<gene>
    <name evidence="1" type="ORF">UFOPK3495_01214</name>
    <name evidence="2" type="ORF">UFOPK4237_00260</name>
</gene>
<dbReference type="CDD" id="cd07812">
    <property type="entry name" value="SRPBCC"/>
    <property type="match status" value="1"/>
</dbReference>
<name>A0A6J7GM80_9ZZZZ</name>
<protein>
    <submittedName>
        <fullName evidence="1">Unannotated protein</fullName>
    </submittedName>
</protein>
<dbReference type="Pfam" id="PF10604">
    <property type="entry name" value="Polyketide_cyc2"/>
    <property type="match status" value="1"/>
</dbReference>
<dbReference type="SUPFAM" id="SSF55961">
    <property type="entry name" value="Bet v1-like"/>
    <property type="match status" value="1"/>
</dbReference>
<dbReference type="AlphaFoldDB" id="A0A6J7GM80"/>
<reference evidence="1" key="1">
    <citation type="submission" date="2020-05" db="EMBL/GenBank/DDBJ databases">
        <authorList>
            <person name="Chiriac C."/>
            <person name="Salcher M."/>
            <person name="Ghai R."/>
            <person name="Kavagutti S V."/>
        </authorList>
    </citation>
    <scope>NUCLEOTIDE SEQUENCE</scope>
</reference>
<dbReference type="Gene3D" id="3.30.530.20">
    <property type="match status" value="1"/>
</dbReference>